<dbReference type="EMBL" id="PDPS01000083">
    <property type="protein sequence ID" value="PID55513.1"/>
    <property type="molecule type" value="Genomic_DNA"/>
</dbReference>
<evidence type="ECO:0000313" key="3">
    <source>
        <dbReference type="Proteomes" id="UP000229740"/>
    </source>
</evidence>
<proteinExistence type="predicted"/>
<sequence>MLVRIISDSLKRGMRAKLLLTLIIALGSAVLTAMVMLSVDIGDQLNRQLKS</sequence>
<feature type="non-terminal residue" evidence="2">
    <location>
        <position position="51"/>
    </location>
</feature>
<organism evidence="2 3">
    <name type="scientific">candidate division KSB3 bacterium</name>
    <dbReference type="NCBI Taxonomy" id="2044937"/>
    <lineage>
        <taxon>Bacteria</taxon>
        <taxon>candidate division KSB3</taxon>
    </lineage>
</organism>
<evidence type="ECO:0000256" key="1">
    <source>
        <dbReference type="SAM" id="Phobius"/>
    </source>
</evidence>
<gene>
    <name evidence="2" type="ORF">CSB45_15665</name>
</gene>
<evidence type="ECO:0000313" key="2">
    <source>
        <dbReference type="EMBL" id="PID55513.1"/>
    </source>
</evidence>
<feature type="transmembrane region" description="Helical" evidence="1">
    <location>
        <begin position="18"/>
        <end position="39"/>
    </location>
</feature>
<comment type="caution">
    <text evidence="2">The sequence shown here is derived from an EMBL/GenBank/DDBJ whole genome shotgun (WGS) entry which is preliminary data.</text>
</comment>
<dbReference type="Proteomes" id="UP000229740">
    <property type="component" value="Unassembled WGS sequence"/>
</dbReference>
<accession>A0A2G6E080</accession>
<keyword evidence="1" id="KW-0472">Membrane</keyword>
<keyword evidence="1" id="KW-1133">Transmembrane helix</keyword>
<keyword evidence="1" id="KW-0812">Transmembrane</keyword>
<name>A0A2G6E080_9BACT</name>
<reference evidence="2 3" key="1">
    <citation type="submission" date="2017-10" db="EMBL/GenBank/DDBJ databases">
        <title>Novel microbial diversity and functional potential in the marine mammal oral microbiome.</title>
        <authorList>
            <person name="Dudek N.K."/>
            <person name="Sun C.L."/>
            <person name="Burstein D."/>
            <person name="Kantor R.S."/>
            <person name="Aliaga Goltsman D.S."/>
            <person name="Bik E.M."/>
            <person name="Thomas B.C."/>
            <person name="Banfield J.F."/>
            <person name="Relman D.A."/>
        </authorList>
    </citation>
    <scope>NUCLEOTIDE SEQUENCE [LARGE SCALE GENOMIC DNA]</scope>
    <source>
        <strain evidence="2">DOLZORAL124_49_17</strain>
    </source>
</reference>
<dbReference type="AlphaFoldDB" id="A0A2G6E080"/>
<protein>
    <submittedName>
        <fullName evidence="2">ABC transporter permease</fullName>
    </submittedName>
</protein>